<feature type="coiled-coil region" evidence="1">
    <location>
        <begin position="530"/>
        <end position="606"/>
    </location>
</feature>
<sequence>MNTMEDLAQALDALRSSVVIVPTGVGKKKKRASSPSRERSLSALTASLYDPRNFLIKGGTRTLTKDSEDKLVRLSEAAIKDLRTANSLLAKELLRLRTAADEEATALKQDLSKAEMMLQSEREKTSLLKGKLSEEIKGRDAHDSGHHAKLKEVALRLKEEHRRRVAAEAELKQVAEAKDALVRQVSDLDHERQRLQEAISTVGAEARALSEVRGRLATSEDAARELQHKVHNLGYDLEECNGLIAKLRADKEHLARELTARQSSDAVQAAQASADRNDLERARRDIKMLRAAVEELDATRKQVFEAEQTAKTQRSRAEALAAEASALRSELEQTAAVAQKAGAAREERVRAEYNLRVSSLTSDLERANAATRELQNHLQLSREEGDHLGAQLDAARQDLSIAHSQLQLAKGKLEELTRAYTAQQHKLAEAEAGLNAREQSMAEVVAAHRAQSDSWRAEAAGLSDSLASWKSKANAMADAAARLEQELAHQRERHSAESQRKEALMDQLSDGARAAADKLAASESAASSEVHRLAEQLRHAESALRNAEADASRLRAHNGDLGYDRDALHGELLGAREELKRRDAELERAAARLAEEAARAGKMRAELAAATSDHMKEVDQRNRAVSDLTAALHAEERARAEAAAEAAGLRQRLGMVEGELDSTRGALSATLDAKSRAEDAHESARMALKAAQRQATAYRREKASILSDYDEVHAAPRLGARLPSERAESLALGGGGLGDALTSPSRRPPIYTAASPSRAAAAVLAAASPSRSRPAERSTAGGIGGGTPYGAAPASLRPPSPSKADLQSSFDRYDRLASQILDRTYGRPSHGGGL</sequence>
<dbReference type="AlphaFoldDB" id="O49944"/>
<name>O49944_SPESI</name>
<evidence type="ECO:0000256" key="1">
    <source>
        <dbReference type="SAM" id="Coils"/>
    </source>
</evidence>
<keyword evidence="1" id="KW-0175">Coiled coil</keyword>
<feature type="compositionally biased region" description="Low complexity" evidence="2">
    <location>
        <begin position="766"/>
        <end position="780"/>
    </location>
</feature>
<feature type="coiled-coil region" evidence="1">
    <location>
        <begin position="632"/>
        <end position="701"/>
    </location>
</feature>
<organism evidence="3">
    <name type="scientific">Spermatozopsis similis</name>
    <name type="common">Green alga</name>
    <dbReference type="NCBI Taxonomy" id="3192"/>
    <lineage>
        <taxon>Eukaryota</taxon>
        <taxon>Viridiplantae</taxon>
        <taxon>Chlorophyta</taxon>
        <taxon>core chlorophytes</taxon>
        <taxon>Chlorophyceae</taxon>
        <taxon>CS clade</taxon>
        <taxon>Chlamydomonadales</taxon>
        <taxon>Dunaliellaceae</taxon>
        <taxon>Spermatozopsis</taxon>
    </lineage>
</organism>
<evidence type="ECO:0000313" key="3">
    <source>
        <dbReference type="EMBL" id="CAA04763.1"/>
    </source>
</evidence>
<protein>
    <submittedName>
        <fullName evidence="3">95 kD basal apparatus-protein</fullName>
    </submittedName>
</protein>
<reference evidence="3" key="1">
    <citation type="journal article" date="1998" name="J. Cell Biol.">
        <title>A novel 95-kD protein is located in a linker between cytoplasmic microtubules and basal bodies in a green flagellate and forms striated filaments in vitro.</title>
        <authorList>
            <person name="Geimer S."/>
            <person name="Clees J."/>
            <person name="Melkonian M."/>
            <person name="Lechtreck K.F."/>
        </authorList>
    </citation>
    <scope>NUCLEOTIDE SEQUENCE</scope>
    <source>
        <strain evidence="3">SAG B 1.85</strain>
    </source>
</reference>
<feature type="region of interest" description="Disordered" evidence="2">
    <location>
        <begin position="766"/>
        <end position="811"/>
    </location>
</feature>
<feature type="coiled-coil region" evidence="1">
    <location>
        <begin position="90"/>
        <end position="124"/>
    </location>
</feature>
<proteinExistence type="evidence at transcript level"/>
<accession>O49944</accession>
<evidence type="ECO:0000256" key="2">
    <source>
        <dbReference type="SAM" id="MobiDB-lite"/>
    </source>
</evidence>
<feature type="coiled-coil region" evidence="1">
    <location>
        <begin position="150"/>
        <end position="433"/>
    </location>
</feature>
<feature type="coiled-coil region" evidence="1">
    <location>
        <begin position="466"/>
        <end position="500"/>
    </location>
</feature>
<dbReference type="EMBL" id="AJ001438">
    <property type="protein sequence ID" value="CAA04763.1"/>
    <property type="molecule type" value="mRNA"/>
</dbReference>